<feature type="domain" description="FAD-binding" evidence="5">
    <location>
        <begin position="7"/>
        <end position="337"/>
    </location>
</feature>
<gene>
    <name evidence="6" type="ORF">BDV25DRAFT_171774</name>
</gene>
<dbReference type="EMBL" id="ML742028">
    <property type="protein sequence ID" value="KAE8154526.1"/>
    <property type="molecule type" value="Genomic_DNA"/>
</dbReference>
<keyword evidence="3" id="KW-0274">FAD</keyword>
<dbReference type="InterPro" id="IPR002938">
    <property type="entry name" value="FAD-bd"/>
</dbReference>
<dbReference type="Proteomes" id="UP000325780">
    <property type="component" value="Unassembled WGS sequence"/>
</dbReference>
<dbReference type="Pfam" id="PF01494">
    <property type="entry name" value="FAD_binding_3"/>
    <property type="match status" value="1"/>
</dbReference>
<keyword evidence="7" id="KW-1185">Reference proteome</keyword>
<evidence type="ECO:0000256" key="1">
    <source>
        <dbReference type="ARBA" id="ARBA00007992"/>
    </source>
</evidence>
<evidence type="ECO:0000256" key="4">
    <source>
        <dbReference type="ARBA" id="ARBA00023002"/>
    </source>
</evidence>
<comment type="similarity">
    <text evidence="1">Belongs to the paxM FAD-dependent monooxygenase family.</text>
</comment>
<evidence type="ECO:0000259" key="5">
    <source>
        <dbReference type="Pfam" id="PF01494"/>
    </source>
</evidence>
<evidence type="ECO:0000256" key="2">
    <source>
        <dbReference type="ARBA" id="ARBA00022630"/>
    </source>
</evidence>
<evidence type="ECO:0000256" key="3">
    <source>
        <dbReference type="ARBA" id="ARBA00022827"/>
    </source>
</evidence>
<dbReference type="GO" id="GO:0071949">
    <property type="term" value="F:FAD binding"/>
    <property type="evidence" value="ECO:0007669"/>
    <property type="project" value="InterPro"/>
</dbReference>
<proteinExistence type="inferred from homology"/>
<evidence type="ECO:0000313" key="7">
    <source>
        <dbReference type="Proteomes" id="UP000325780"/>
    </source>
</evidence>
<keyword evidence="2" id="KW-0285">Flavoprotein</keyword>
<dbReference type="OrthoDB" id="2431938at2759"/>
<dbReference type="GO" id="GO:0004497">
    <property type="term" value="F:monooxygenase activity"/>
    <property type="evidence" value="ECO:0007669"/>
    <property type="project" value="InterPro"/>
</dbReference>
<sequence>MVSASFKVIIVGGGPVGLTAAHALHHAGIDFLVLERRESVVLDQGASLVLAPQSLRVMQQFGLYEKLSKIGGELQHTRSFTREGYRFADSTVVRVFKEQLGSAPVAFHRAHLIEALYDGLPAEAKERCLFNKKLAGIESTEEGVNVTCADGTTYQGSMVLGADGVHSKTRSLMRGLAMAEDPEREWDEDKPFPALYKCMWCSFPRPGDVGEASDTQSKDNSVMFLTGQERGWIFLYKRLSAPTIERANYTDEDIEAFAQDFADFPVTETLKVKDVYGKRLTAGMANLEEGTLKHWGWGRIALAGDACHKFTPNAGRGLNNGIQDVVVLCNKLHSLLRSSPNGSITVNHLETVFADYQREREAPLASDAKQSKAVSRMHAWANSVYHIMARYVMSLDIVLWFMLRFLAVKATRQLPVLDYISAEEPFHGLVAWEHPLKLKNE</sequence>
<evidence type="ECO:0000313" key="6">
    <source>
        <dbReference type="EMBL" id="KAE8154526.1"/>
    </source>
</evidence>
<dbReference type="PANTHER" id="PTHR47356">
    <property type="entry name" value="FAD-DEPENDENT MONOOXYGENASE ASQG-RELATED"/>
    <property type="match status" value="1"/>
</dbReference>
<keyword evidence="4" id="KW-0560">Oxidoreductase</keyword>
<dbReference type="InterPro" id="IPR050562">
    <property type="entry name" value="FAD_mOase_fung"/>
</dbReference>
<reference evidence="6 7" key="1">
    <citation type="submission" date="2019-04" db="EMBL/GenBank/DDBJ databases">
        <title>Friends and foes A comparative genomics study of 23 Aspergillus species from section Flavi.</title>
        <authorList>
            <consortium name="DOE Joint Genome Institute"/>
            <person name="Kjaerbolling I."/>
            <person name="Vesth T."/>
            <person name="Frisvad J.C."/>
            <person name="Nybo J.L."/>
            <person name="Theobald S."/>
            <person name="Kildgaard S."/>
            <person name="Isbrandt T."/>
            <person name="Kuo A."/>
            <person name="Sato A."/>
            <person name="Lyhne E.K."/>
            <person name="Kogle M.E."/>
            <person name="Wiebenga A."/>
            <person name="Kun R.S."/>
            <person name="Lubbers R.J."/>
            <person name="Makela M.R."/>
            <person name="Barry K."/>
            <person name="Chovatia M."/>
            <person name="Clum A."/>
            <person name="Daum C."/>
            <person name="Haridas S."/>
            <person name="He G."/>
            <person name="LaButti K."/>
            <person name="Lipzen A."/>
            <person name="Mondo S."/>
            <person name="Riley R."/>
            <person name="Salamov A."/>
            <person name="Simmons B.A."/>
            <person name="Magnuson J.K."/>
            <person name="Henrissat B."/>
            <person name="Mortensen U.H."/>
            <person name="Larsen T.O."/>
            <person name="Devries R.P."/>
            <person name="Grigoriev I.V."/>
            <person name="Machida M."/>
            <person name="Baker S.E."/>
            <person name="Andersen M.R."/>
        </authorList>
    </citation>
    <scope>NUCLEOTIDE SEQUENCE [LARGE SCALE GENOMIC DNA]</scope>
    <source>
        <strain evidence="6 7">IBT 18842</strain>
    </source>
</reference>
<name>A0A5N6U7E7_ASPAV</name>
<dbReference type="SUPFAM" id="SSF51905">
    <property type="entry name" value="FAD/NAD(P)-binding domain"/>
    <property type="match status" value="1"/>
</dbReference>
<accession>A0A5N6U7E7</accession>
<organism evidence="6 7">
    <name type="scientific">Aspergillus avenaceus</name>
    <dbReference type="NCBI Taxonomy" id="36643"/>
    <lineage>
        <taxon>Eukaryota</taxon>
        <taxon>Fungi</taxon>
        <taxon>Dikarya</taxon>
        <taxon>Ascomycota</taxon>
        <taxon>Pezizomycotina</taxon>
        <taxon>Eurotiomycetes</taxon>
        <taxon>Eurotiomycetidae</taxon>
        <taxon>Eurotiales</taxon>
        <taxon>Aspergillaceae</taxon>
        <taxon>Aspergillus</taxon>
        <taxon>Aspergillus subgen. Circumdati</taxon>
    </lineage>
</organism>
<dbReference type="Gene3D" id="3.50.50.60">
    <property type="entry name" value="FAD/NAD(P)-binding domain"/>
    <property type="match status" value="1"/>
</dbReference>
<dbReference type="PANTHER" id="PTHR47356:SF2">
    <property type="entry name" value="FAD-BINDING DOMAIN-CONTAINING PROTEIN-RELATED"/>
    <property type="match status" value="1"/>
</dbReference>
<protein>
    <recommendedName>
        <fullName evidence="5">FAD-binding domain-containing protein</fullName>
    </recommendedName>
</protein>
<dbReference type="InterPro" id="IPR036188">
    <property type="entry name" value="FAD/NAD-bd_sf"/>
</dbReference>
<dbReference type="AlphaFoldDB" id="A0A5N6U7E7"/>
<dbReference type="PRINTS" id="PR00420">
    <property type="entry name" value="RNGMNOXGNASE"/>
</dbReference>